<evidence type="ECO:0000313" key="2">
    <source>
        <dbReference type="EMBL" id="AKU93341.1"/>
    </source>
</evidence>
<sequence length="179" mass="19974">MSTKPSNPKDAVSDTKIPLWLLSPIAKAKWAVAQFAGLLKYGAWNWRVAGVRSSVYLSAAQRHLDAYLSGEQYDPVDGTDHRANIMACMSILMDAEAAGKLVDDRPPSVDIRTVYAEQESLMEGLRKKYSDKAPKHYTIADTETPKPVHYVGDPPPMAGQLQAAQSQNKDFWNSYYRVR</sequence>
<reference evidence="3 4" key="1">
    <citation type="submission" date="2015-08" db="EMBL/GenBank/DDBJ databases">
        <authorList>
            <person name="Babu N.S."/>
            <person name="Beckwith C.J."/>
            <person name="Beseler K.G."/>
            <person name="Brison A."/>
            <person name="Carone J.V."/>
            <person name="Caskin T.P."/>
            <person name="Diamond M."/>
            <person name="Durham M.E."/>
            <person name="Foxe J.M."/>
            <person name="Go M."/>
            <person name="Henderson B.A."/>
            <person name="Jones I.B."/>
            <person name="McGettigan J.A."/>
            <person name="Micheletti S.J."/>
            <person name="Nasrallah M.E."/>
            <person name="Ortiz D."/>
            <person name="Piller C.R."/>
            <person name="Privatt S.R."/>
            <person name="Schneider S.L."/>
            <person name="Sharp S."/>
            <person name="Smith T.C."/>
            <person name="Stanton J.D."/>
            <person name="Ullery H.E."/>
            <person name="Wilson R.J."/>
            <person name="Serrano M.G."/>
            <person name="Buck G."/>
            <person name="Lee V."/>
            <person name="Wang Y."/>
            <person name="Carvalho R."/>
            <person name="Voegtly L."/>
            <person name="Shi R."/>
            <person name="Duckworth R."/>
            <person name="Johnson A."/>
            <person name="Loviza R."/>
            <person name="Walstead R."/>
            <person name="Shah Z."/>
            <person name="Kiflezghi M."/>
            <person name="Wade K."/>
            <person name="Ball S.L."/>
            <person name="Bradley K.W."/>
            <person name="Asai D.J."/>
            <person name="Bowman C.A."/>
            <person name="Russell D.A."/>
            <person name="Pope W.H."/>
            <person name="Jacobs-Sera D."/>
            <person name="Hendrix R.W."/>
            <person name="Hatfull G.F."/>
        </authorList>
    </citation>
    <scope>NUCLEOTIDE SEQUENCE [LARGE SCALE GENOMIC DNA]</scope>
    <source>
        <strain evidence="3 4">DSM 27648</strain>
    </source>
</reference>
<dbReference type="STRING" id="1391654.AKJ09_00005"/>
<dbReference type="AlphaFoldDB" id="A0A0K1PJX1"/>
<feature type="domain" description="dATP/dGTP diphosphohydrolase N-terminal" evidence="1">
    <location>
        <begin position="6"/>
        <end position="105"/>
    </location>
</feature>
<organism evidence="3 4">
    <name type="scientific">Labilithrix luteola</name>
    <dbReference type="NCBI Taxonomy" id="1391654"/>
    <lineage>
        <taxon>Bacteria</taxon>
        <taxon>Pseudomonadati</taxon>
        <taxon>Myxococcota</taxon>
        <taxon>Polyangia</taxon>
        <taxon>Polyangiales</taxon>
        <taxon>Labilitrichaceae</taxon>
        <taxon>Labilithrix</taxon>
    </lineage>
</organism>
<dbReference type="KEGG" id="llu:AKJ09_00005"/>
<keyword evidence="4" id="KW-1185">Reference proteome</keyword>
<dbReference type="EMBL" id="CP012333">
    <property type="protein sequence ID" value="AKU93409.1"/>
    <property type="molecule type" value="Genomic_DNA"/>
</dbReference>
<dbReference type="EMBL" id="CP012333">
    <property type="protein sequence ID" value="AKU93341.1"/>
    <property type="molecule type" value="Genomic_DNA"/>
</dbReference>
<gene>
    <name evidence="2" type="ORF">AKJ09_00005</name>
    <name evidence="3" type="ORF">AKJ09_00073</name>
</gene>
<name>A0A0K1PJX1_9BACT</name>
<evidence type="ECO:0000313" key="4">
    <source>
        <dbReference type="Proteomes" id="UP000064967"/>
    </source>
</evidence>
<protein>
    <submittedName>
        <fullName evidence="3">Phage protein</fullName>
    </submittedName>
</protein>
<dbReference type="RefSeq" id="WP_146644869.1">
    <property type="nucleotide sequence ID" value="NZ_CP012333.1"/>
</dbReference>
<dbReference type="OrthoDB" id="4569478at2"/>
<proteinExistence type="predicted"/>
<dbReference type="InterPro" id="IPR044038">
    <property type="entry name" value="dATP/dGTP_diPOhydrolase_N"/>
</dbReference>
<dbReference type="Pfam" id="PF18909">
    <property type="entry name" value="dGTP_diPhyd_N"/>
    <property type="match status" value="1"/>
</dbReference>
<dbReference type="Proteomes" id="UP000064967">
    <property type="component" value="Chromosome"/>
</dbReference>
<accession>A0A0K1PJX1</accession>
<dbReference type="KEGG" id="llu:AKJ09_00073"/>
<evidence type="ECO:0000259" key="1">
    <source>
        <dbReference type="Pfam" id="PF18909"/>
    </source>
</evidence>
<evidence type="ECO:0000313" key="3">
    <source>
        <dbReference type="EMBL" id="AKU93409.1"/>
    </source>
</evidence>